<organism evidence="2">
    <name type="scientific">Ignisphaera aggregans</name>
    <dbReference type="NCBI Taxonomy" id="334771"/>
    <lineage>
        <taxon>Archaea</taxon>
        <taxon>Thermoproteota</taxon>
        <taxon>Thermoprotei</taxon>
        <taxon>Desulfurococcales</taxon>
        <taxon>Desulfurococcaceae</taxon>
        <taxon>Ignisphaera</taxon>
    </lineage>
</organism>
<accession>A0A7J3JS11</accession>
<protein>
    <submittedName>
        <fullName evidence="2">Uncharacterized protein</fullName>
    </submittedName>
</protein>
<name>A0A7J3JS11_9CREN</name>
<dbReference type="EMBL" id="DTAI01000220">
    <property type="protein sequence ID" value="HGN37377.1"/>
    <property type="molecule type" value="Genomic_DNA"/>
</dbReference>
<dbReference type="EMBL" id="DTBZ01000149">
    <property type="protein sequence ID" value="HGQ18870.1"/>
    <property type="molecule type" value="Genomic_DNA"/>
</dbReference>
<gene>
    <name evidence="1" type="ORF">ENT87_07530</name>
    <name evidence="2" type="ORF">ENU30_07870</name>
</gene>
<sequence length="70" mass="8322">MLEHRLLPANPCPRCGSELRLVIEAEYRERRSIVSYSYVCTTCRHKEKIEQLDARLDSDKLLISRVKYIR</sequence>
<dbReference type="AlphaFoldDB" id="A0A7J3JS11"/>
<proteinExistence type="predicted"/>
<comment type="caution">
    <text evidence="2">The sequence shown here is derived from an EMBL/GenBank/DDBJ whole genome shotgun (WGS) entry which is preliminary data.</text>
</comment>
<reference evidence="2" key="1">
    <citation type="journal article" date="2020" name="mSystems">
        <title>Genome- and Community-Level Interaction Insights into Carbon Utilization and Element Cycling Functions of Hydrothermarchaeota in Hydrothermal Sediment.</title>
        <authorList>
            <person name="Zhou Z."/>
            <person name="Liu Y."/>
            <person name="Xu W."/>
            <person name="Pan J."/>
            <person name="Luo Z.H."/>
            <person name="Li M."/>
        </authorList>
    </citation>
    <scope>NUCLEOTIDE SEQUENCE [LARGE SCALE GENOMIC DNA]</scope>
    <source>
        <strain evidence="1">SpSt-618</strain>
        <strain evidence="2">SpSt-657</strain>
    </source>
</reference>
<evidence type="ECO:0000313" key="2">
    <source>
        <dbReference type="EMBL" id="HGQ18870.1"/>
    </source>
</evidence>
<evidence type="ECO:0000313" key="1">
    <source>
        <dbReference type="EMBL" id="HGN37377.1"/>
    </source>
</evidence>